<accession>A0AAD7CE51</accession>
<reference evidence="2" key="1">
    <citation type="submission" date="2023-03" db="EMBL/GenBank/DDBJ databases">
        <title>Massive genome expansion in bonnet fungi (Mycena s.s.) driven by repeated elements and novel gene families across ecological guilds.</title>
        <authorList>
            <consortium name="Lawrence Berkeley National Laboratory"/>
            <person name="Harder C.B."/>
            <person name="Miyauchi S."/>
            <person name="Viragh M."/>
            <person name="Kuo A."/>
            <person name="Thoen E."/>
            <person name="Andreopoulos B."/>
            <person name="Lu D."/>
            <person name="Skrede I."/>
            <person name="Drula E."/>
            <person name="Henrissat B."/>
            <person name="Morin E."/>
            <person name="Kohler A."/>
            <person name="Barry K."/>
            <person name="LaButti K."/>
            <person name="Morin E."/>
            <person name="Salamov A."/>
            <person name="Lipzen A."/>
            <person name="Mereny Z."/>
            <person name="Hegedus B."/>
            <person name="Baldrian P."/>
            <person name="Stursova M."/>
            <person name="Weitz H."/>
            <person name="Taylor A."/>
            <person name="Grigoriev I.V."/>
            <person name="Nagy L.G."/>
            <person name="Martin F."/>
            <person name="Kauserud H."/>
        </authorList>
    </citation>
    <scope>NUCLEOTIDE SEQUENCE</scope>
    <source>
        <strain evidence="2">9284</strain>
    </source>
</reference>
<keyword evidence="3" id="KW-1185">Reference proteome</keyword>
<keyword evidence="1" id="KW-0175">Coiled coil</keyword>
<name>A0AAD7CE51_9AGAR</name>
<evidence type="ECO:0008006" key="4">
    <source>
        <dbReference type="Google" id="ProtNLM"/>
    </source>
</evidence>
<evidence type="ECO:0000313" key="3">
    <source>
        <dbReference type="Proteomes" id="UP001221142"/>
    </source>
</evidence>
<dbReference type="EMBL" id="JARKIF010000003">
    <property type="protein sequence ID" value="KAJ7644621.1"/>
    <property type="molecule type" value="Genomic_DNA"/>
</dbReference>
<dbReference type="AlphaFoldDB" id="A0AAD7CE51"/>
<proteinExistence type="predicted"/>
<sequence length="467" mass="52628">MDTISSTLMLAGHFASPGYEQATKDLIRAAEANIARIESQIRDLELLRDRERGFVAALKQIAAPIRKVPAEVLLRVFRTVFDMQWELQTSLHTLWADPDCPRDRLKRVVTVSHVCAHWRRLTPLTRISKPQKLSSSVVLDGESPEGSHLPEIVYNSAPRWSSLDFRDASLSGLSNLPVDTFKELLTVTLRSSKTPMPFFEPIRAFLRAHRLHTVHLEVASPDRYHMPWSQLAHLTTHDVDGNPQTFVNLLIQCTNLVEACFGEMVPWDQPPPNSSSSTPVQLPRLKSLLLHFKSDGLVTPFFARLALPALEGLYIEAADFTPFLRRSPISGKLNITNILLTPENVVALLTHSTSLVDIHLEFCCDGTECLDAALECLVYSDANAVHIAPRLGRIAIIVENPPGDEEILERAIVSRWWTDPELAAMPIPPLVARWESFYIWSNREEEYNEDFSSKITQLKQEGLQITI</sequence>
<evidence type="ECO:0000313" key="2">
    <source>
        <dbReference type="EMBL" id="KAJ7644621.1"/>
    </source>
</evidence>
<protein>
    <recommendedName>
        <fullName evidence="4">F-box domain-containing protein</fullName>
    </recommendedName>
</protein>
<dbReference type="Proteomes" id="UP001221142">
    <property type="component" value="Unassembled WGS sequence"/>
</dbReference>
<organism evidence="2 3">
    <name type="scientific">Roridomyces roridus</name>
    <dbReference type="NCBI Taxonomy" id="1738132"/>
    <lineage>
        <taxon>Eukaryota</taxon>
        <taxon>Fungi</taxon>
        <taxon>Dikarya</taxon>
        <taxon>Basidiomycota</taxon>
        <taxon>Agaricomycotina</taxon>
        <taxon>Agaricomycetes</taxon>
        <taxon>Agaricomycetidae</taxon>
        <taxon>Agaricales</taxon>
        <taxon>Marasmiineae</taxon>
        <taxon>Mycenaceae</taxon>
        <taxon>Roridomyces</taxon>
    </lineage>
</organism>
<gene>
    <name evidence="2" type="ORF">FB45DRAFT_1053330</name>
</gene>
<comment type="caution">
    <text evidence="2">The sequence shown here is derived from an EMBL/GenBank/DDBJ whole genome shotgun (WGS) entry which is preliminary data.</text>
</comment>
<evidence type="ECO:0000256" key="1">
    <source>
        <dbReference type="SAM" id="Coils"/>
    </source>
</evidence>
<feature type="coiled-coil region" evidence="1">
    <location>
        <begin position="20"/>
        <end position="47"/>
    </location>
</feature>